<feature type="signal peptide" evidence="2">
    <location>
        <begin position="1"/>
        <end position="19"/>
    </location>
</feature>
<dbReference type="EMBL" id="KK914256">
    <property type="protein sequence ID" value="KDP44021.1"/>
    <property type="molecule type" value="Genomic_DNA"/>
</dbReference>
<dbReference type="PROSITE" id="PS51257">
    <property type="entry name" value="PROKAR_LIPOPROTEIN"/>
    <property type="match status" value="1"/>
</dbReference>
<dbReference type="PANTHER" id="PTHR36040">
    <property type="entry name" value="OS04G0188500 PROTEIN"/>
    <property type="match status" value="1"/>
</dbReference>
<evidence type="ECO:0000256" key="1">
    <source>
        <dbReference type="SAM" id="MobiDB-lite"/>
    </source>
</evidence>
<keyword evidence="2" id="KW-0732">Signal</keyword>
<evidence type="ECO:0000313" key="4">
    <source>
        <dbReference type="Proteomes" id="UP000027138"/>
    </source>
</evidence>
<evidence type="ECO:0000313" key="3">
    <source>
        <dbReference type="EMBL" id="KDP44021.1"/>
    </source>
</evidence>
<feature type="compositionally biased region" description="Basic and acidic residues" evidence="1">
    <location>
        <begin position="33"/>
        <end position="57"/>
    </location>
</feature>
<dbReference type="PANTHER" id="PTHR36040:SF5">
    <property type="entry name" value="TRANSMEMBRANE PROTEIN"/>
    <property type="match status" value="1"/>
</dbReference>
<protein>
    <submittedName>
        <fullName evidence="3">Uncharacterized protein</fullName>
    </submittedName>
</protein>
<name>A0A067L6B8_JATCU</name>
<accession>A0A067L6B8</accession>
<proteinExistence type="predicted"/>
<gene>
    <name evidence="3" type="ORF">JCGZ_05488</name>
</gene>
<sequence length="75" mass="8256">MRVAVVALTLMIMVGSCLAGRRALLQDEPETSIDSHHERKLLDEVDKHSDNERENGHHYIPRNQFGSGSGDNGSG</sequence>
<feature type="region of interest" description="Disordered" evidence="1">
    <location>
        <begin position="29"/>
        <end position="75"/>
    </location>
</feature>
<feature type="chain" id="PRO_5001644352" evidence="2">
    <location>
        <begin position="20"/>
        <end position="75"/>
    </location>
</feature>
<reference evidence="3 4" key="1">
    <citation type="journal article" date="2014" name="PLoS ONE">
        <title>Global Analysis of Gene Expression Profiles in Physic Nut (Jatropha curcas L.) Seedlings Exposed to Salt Stress.</title>
        <authorList>
            <person name="Zhang L."/>
            <person name="Zhang C."/>
            <person name="Wu P."/>
            <person name="Chen Y."/>
            <person name="Li M."/>
            <person name="Jiang H."/>
            <person name="Wu G."/>
        </authorList>
    </citation>
    <scope>NUCLEOTIDE SEQUENCE [LARGE SCALE GENOMIC DNA]</scope>
    <source>
        <strain evidence="4">cv. GZQX0401</strain>
        <tissue evidence="3">Young leaves</tissue>
    </source>
</reference>
<keyword evidence="4" id="KW-1185">Reference proteome</keyword>
<dbReference type="AlphaFoldDB" id="A0A067L6B8"/>
<dbReference type="Proteomes" id="UP000027138">
    <property type="component" value="Unassembled WGS sequence"/>
</dbReference>
<organism evidence="3 4">
    <name type="scientific">Jatropha curcas</name>
    <name type="common">Barbados nut</name>
    <dbReference type="NCBI Taxonomy" id="180498"/>
    <lineage>
        <taxon>Eukaryota</taxon>
        <taxon>Viridiplantae</taxon>
        <taxon>Streptophyta</taxon>
        <taxon>Embryophyta</taxon>
        <taxon>Tracheophyta</taxon>
        <taxon>Spermatophyta</taxon>
        <taxon>Magnoliopsida</taxon>
        <taxon>eudicotyledons</taxon>
        <taxon>Gunneridae</taxon>
        <taxon>Pentapetalae</taxon>
        <taxon>rosids</taxon>
        <taxon>fabids</taxon>
        <taxon>Malpighiales</taxon>
        <taxon>Euphorbiaceae</taxon>
        <taxon>Crotonoideae</taxon>
        <taxon>Jatropheae</taxon>
        <taxon>Jatropha</taxon>
    </lineage>
</organism>
<evidence type="ECO:0000256" key="2">
    <source>
        <dbReference type="SAM" id="SignalP"/>
    </source>
</evidence>